<keyword evidence="16" id="KW-1185">Reference proteome</keyword>
<dbReference type="InterPro" id="IPR005863">
    <property type="entry name" value="UDP-N-AcMur_synth"/>
</dbReference>
<reference evidence="15 16" key="1">
    <citation type="submission" date="2016-10" db="EMBL/GenBank/DDBJ databases">
        <authorList>
            <person name="de Groot N.N."/>
        </authorList>
    </citation>
    <scope>NUCLEOTIDE SEQUENCE [LARGE SCALE GENOMIC DNA]</scope>
    <source>
        <strain evidence="15 16">CGMCC 1.6291</strain>
    </source>
</reference>
<comment type="function">
    <text evidence="10 11">Involved in cell wall formation. Catalyzes the final step in the synthesis of UDP-N-acetylmuramoyl-pentapeptide, the precursor of murein.</text>
</comment>
<evidence type="ECO:0000313" key="15">
    <source>
        <dbReference type="EMBL" id="SEO74714.1"/>
    </source>
</evidence>
<gene>
    <name evidence="10" type="primary">murF</name>
    <name evidence="15" type="ORF">SAMN04488052_102575</name>
</gene>
<keyword evidence="7 10" id="KW-0573">Peptidoglycan synthesis</keyword>
<accession>A0A1H8S8K5</accession>
<dbReference type="InterPro" id="IPR035911">
    <property type="entry name" value="MurE/MurF_N"/>
</dbReference>
<feature type="domain" description="Mur ligase central" evidence="14">
    <location>
        <begin position="105"/>
        <end position="287"/>
    </location>
</feature>
<dbReference type="SUPFAM" id="SSF53244">
    <property type="entry name" value="MurD-like peptide ligases, peptide-binding domain"/>
    <property type="match status" value="1"/>
</dbReference>
<feature type="domain" description="Mur ligase C-terminal" evidence="13">
    <location>
        <begin position="309"/>
        <end position="428"/>
    </location>
</feature>
<evidence type="ECO:0000259" key="12">
    <source>
        <dbReference type="Pfam" id="PF01225"/>
    </source>
</evidence>
<organism evidence="15 16">
    <name type="scientific">Aquisalimonas asiatica</name>
    <dbReference type="NCBI Taxonomy" id="406100"/>
    <lineage>
        <taxon>Bacteria</taxon>
        <taxon>Pseudomonadati</taxon>
        <taxon>Pseudomonadota</taxon>
        <taxon>Gammaproteobacteria</taxon>
        <taxon>Chromatiales</taxon>
        <taxon>Ectothiorhodospiraceae</taxon>
        <taxon>Aquisalimonas</taxon>
    </lineage>
</organism>
<dbReference type="Gene3D" id="3.40.1390.10">
    <property type="entry name" value="MurE/MurF, N-terminal domain"/>
    <property type="match status" value="1"/>
</dbReference>
<dbReference type="PANTHER" id="PTHR43024">
    <property type="entry name" value="UDP-N-ACETYLMURAMOYL-TRIPEPTIDE--D-ALANYL-D-ALANINE LIGASE"/>
    <property type="match status" value="1"/>
</dbReference>
<keyword evidence="3 10" id="KW-0132">Cell division</keyword>
<keyword evidence="1 10" id="KW-0963">Cytoplasm</keyword>
<dbReference type="GO" id="GO:0009252">
    <property type="term" value="P:peptidoglycan biosynthetic process"/>
    <property type="evidence" value="ECO:0007669"/>
    <property type="project" value="UniProtKB-UniRule"/>
</dbReference>
<comment type="subcellular location">
    <subcellularLocation>
        <location evidence="10 11">Cytoplasm</location>
    </subcellularLocation>
</comment>
<evidence type="ECO:0000256" key="5">
    <source>
        <dbReference type="ARBA" id="ARBA00022840"/>
    </source>
</evidence>
<dbReference type="PANTHER" id="PTHR43024:SF1">
    <property type="entry name" value="UDP-N-ACETYLMURAMOYL-TRIPEPTIDE--D-ALANYL-D-ALANINE LIGASE"/>
    <property type="match status" value="1"/>
</dbReference>
<comment type="catalytic activity">
    <reaction evidence="10 11">
        <text>D-alanyl-D-alanine + UDP-N-acetyl-alpha-D-muramoyl-L-alanyl-gamma-D-glutamyl-meso-2,6-diaminopimelate + ATP = UDP-N-acetyl-alpha-D-muramoyl-L-alanyl-gamma-D-glutamyl-meso-2,6-diaminopimeloyl-D-alanyl-D-alanine + ADP + phosphate + H(+)</text>
        <dbReference type="Rhea" id="RHEA:28374"/>
        <dbReference type="ChEBI" id="CHEBI:15378"/>
        <dbReference type="ChEBI" id="CHEBI:30616"/>
        <dbReference type="ChEBI" id="CHEBI:43474"/>
        <dbReference type="ChEBI" id="CHEBI:57822"/>
        <dbReference type="ChEBI" id="CHEBI:61386"/>
        <dbReference type="ChEBI" id="CHEBI:83905"/>
        <dbReference type="ChEBI" id="CHEBI:456216"/>
        <dbReference type="EC" id="6.3.2.10"/>
    </reaction>
</comment>
<dbReference type="OrthoDB" id="9801978at2"/>
<dbReference type="Pfam" id="PF01225">
    <property type="entry name" value="Mur_ligase"/>
    <property type="match status" value="1"/>
</dbReference>
<dbReference type="GO" id="GO:0071555">
    <property type="term" value="P:cell wall organization"/>
    <property type="evidence" value="ECO:0007669"/>
    <property type="project" value="UniProtKB-KW"/>
</dbReference>
<evidence type="ECO:0000256" key="10">
    <source>
        <dbReference type="HAMAP-Rule" id="MF_02019"/>
    </source>
</evidence>
<keyword evidence="9 10" id="KW-0961">Cell wall biogenesis/degradation</keyword>
<dbReference type="GO" id="GO:0047480">
    <property type="term" value="F:UDP-N-acetylmuramoyl-tripeptide-D-alanyl-D-alanine ligase activity"/>
    <property type="evidence" value="ECO:0007669"/>
    <property type="project" value="UniProtKB-UniRule"/>
</dbReference>
<dbReference type="GO" id="GO:0008360">
    <property type="term" value="P:regulation of cell shape"/>
    <property type="evidence" value="ECO:0007669"/>
    <property type="project" value="UniProtKB-KW"/>
</dbReference>
<sequence>MIRFALNDLVEPLRARCVGPSVTFSGVTTDSRNVPEGALFVALEGERFDGHGFAQQALDQGAAAAMVARPEGLSGPCLVVADTLRALGELATLWRRCSTARVAAVTGSNGKTTVKEMLTSILALRAPTLFTQGNLNNEIGVPLTLFRLNDAHALAVIEMGANHAGEIARLTAMVEPDVGVVTNAGPSHLEGFGSLDGVARAKGELFRDLPAGAVAVINADDHYAPLWRELAGERRVVTFGLEGDADVTAARHGGTITMTVGGRCLDLALPVPGRHNLANAMAAAAAAHALGIAPEAIRDGLQGFRPAAGRLTRRAGRAGSELLDDTYNANPASLAAGLDVLAEADAPRWLILGDMGELGPDAEQLHAEAGRQALAAGVTRLLAVGPLSAAAVEAFGTGAEHFRDRDALVASARQALTGGVTVLIKGSRSMGMEAVVRALEEPETADGDG</sequence>
<feature type="domain" description="Mur ligase N-terminal catalytic" evidence="12">
    <location>
        <begin position="24"/>
        <end position="73"/>
    </location>
</feature>
<dbReference type="Pfam" id="PF08245">
    <property type="entry name" value="Mur_ligase_M"/>
    <property type="match status" value="1"/>
</dbReference>
<dbReference type="HAMAP" id="MF_02019">
    <property type="entry name" value="MurF"/>
    <property type="match status" value="1"/>
</dbReference>
<dbReference type="Gene3D" id="3.40.1190.10">
    <property type="entry name" value="Mur-like, catalytic domain"/>
    <property type="match status" value="1"/>
</dbReference>
<dbReference type="SUPFAM" id="SSF53623">
    <property type="entry name" value="MurD-like peptide ligases, catalytic domain"/>
    <property type="match status" value="1"/>
</dbReference>
<dbReference type="AlphaFoldDB" id="A0A1H8S8K5"/>
<protein>
    <recommendedName>
        <fullName evidence="10 11">UDP-N-acetylmuramoyl-tripeptide--D-alanyl-D-alanine ligase</fullName>
        <ecNumber evidence="10 11">6.3.2.10</ecNumber>
    </recommendedName>
    <alternativeName>
        <fullName evidence="10">D-alanyl-D-alanine-adding enzyme</fullName>
    </alternativeName>
</protein>
<dbReference type="InterPro" id="IPR004101">
    <property type="entry name" value="Mur_ligase_C"/>
</dbReference>
<dbReference type="RefSeq" id="WP_091641600.1">
    <property type="nucleotide sequence ID" value="NZ_FOEG01000002.1"/>
</dbReference>
<dbReference type="SUPFAM" id="SSF63418">
    <property type="entry name" value="MurE/MurF N-terminal domain"/>
    <property type="match status" value="1"/>
</dbReference>
<evidence type="ECO:0000256" key="6">
    <source>
        <dbReference type="ARBA" id="ARBA00022960"/>
    </source>
</evidence>
<dbReference type="GO" id="GO:0005737">
    <property type="term" value="C:cytoplasm"/>
    <property type="evidence" value="ECO:0007669"/>
    <property type="project" value="UniProtKB-SubCell"/>
</dbReference>
<feature type="binding site" evidence="10">
    <location>
        <begin position="107"/>
        <end position="113"/>
    </location>
    <ligand>
        <name>ATP</name>
        <dbReference type="ChEBI" id="CHEBI:30616"/>
    </ligand>
</feature>
<evidence type="ECO:0000259" key="13">
    <source>
        <dbReference type="Pfam" id="PF02875"/>
    </source>
</evidence>
<dbReference type="InterPro" id="IPR036615">
    <property type="entry name" value="Mur_ligase_C_dom_sf"/>
</dbReference>
<comment type="similarity">
    <text evidence="10">Belongs to the MurCDEF family. MurF subfamily.</text>
</comment>
<dbReference type="STRING" id="406100.SAMN04488052_102575"/>
<keyword evidence="5 10" id="KW-0067">ATP-binding</keyword>
<dbReference type="Proteomes" id="UP000199657">
    <property type="component" value="Unassembled WGS sequence"/>
</dbReference>
<evidence type="ECO:0000256" key="3">
    <source>
        <dbReference type="ARBA" id="ARBA00022618"/>
    </source>
</evidence>
<name>A0A1H8S8K5_9GAMM</name>
<dbReference type="InterPro" id="IPR051046">
    <property type="entry name" value="MurCDEF_CellWall_CoF430Synth"/>
</dbReference>
<dbReference type="NCBIfam" id="TIGR01143">
    <property type="entry name" value="murF"/>
    <property type="match status" value="1"/>
</dbReference>
<dbReference type="InterPro" id="IPR000713">
    <property type="entry name" value="Mur_ligase_N"/>
</dbReference>
<evidence type="ECO:0000256" key="1">
    <source>
        <dbReference type="ARBA" id="ARBA00022490"/>
    </source>
</evidence>
<dbReference type="EC" id="6.3.2.10" evidence="10 11"/>
<dbReference type="GO" id="GO:0051301">
    <property type="term" value="P:cell division"/>
    <property type="evidence" value="ECO:0007669"/>
    <property type="project" value="UniProtKB-KW"/>
</dbReference>
<dbReference type="EMBL" id="FOEG01000002">
    <property type="protein sequence ID" value="SEO74714.1"/>
    <property type="molecule type" value="Genomic_DNA"/>
</dbReference>
<keyword evidence="6 10" id="KW-0133">Cell shape</keyword>
<evidence type="ECO:0000256" key="4">
    <source>
        <dbReference type="ARBA" id="ARBA00022741"/>
    </source>
</evidence>
<dbReference type="UniPathway" id="UPA00219"/>
<dbReference type="Gene3D" id="3.90.190.20">
    <property type="entry name" value="Mur ligase, C-terminal domain"/>
    <property type="match status" value="1"/>
</dbReference>
<evidence type="ECO:0000256" key="8">
    <source>
        <dbReference type="ARBA" id="ARBA00023306"/>
    </source>
</evidence>
<keyword evidence="8 10" id="KW-0131">Cell cycle</keyword>
<comment type="pathway">
    <text evidence="10 11">Cell wall biogenesis; peptidoglycan biosynthesis.</text>
</comment>
<dbReference type="InterPro" id="IPR013221">
    <property type="entry name" value="Mur_ligase_cen"/>
</dbReference>
<evidence type="ECO:0000259" key="14">
    <source>
        <dbReference type="Pfam" id="PF08245"/>
    </source>
</evidence>
<evidence type="ECO:0000256" key="9">
    <source>
        <dbReference type="ARBA" id="ARBA00023316"/>
    </source>
</evidence>
<evidence type="ECO:0000256" key="7">
    <source>
        <dbReference type="ARBA" id="ARBA00022984"/>
    </source>
</evidence>
<dbReference type="InterPro" id="IPR036565">
    <property type="entry name" value="Mur-like_cat_sf"/>
</dbReference>
<evidence type="ECO:0000256" key="11">
    <source>
        <dbReference type="RuleBase" id="RU004136"/>
    </source>
</evidence>
<dbReference type="Pfam" id="PF02875">
    <property type="entry name" value="Mur_ligase_C"/>
    <property type="match status" value="1"/>
</dbReference>
<keyword evidence="4 10" id="KW-0547">Nucleotide-binding</keyword>
<keyword evidence="2 10" id="KW-0436">Ligase</keyword>
<proteinExistence type="inferred from homology"/>
<dbReference type="GO" id="GO:0005524">
    <property type="term" value="F:ATP binding"/>
    <property type="evidence" value="ECO:0007669"/>
    <property type="project" value="UniProtKB-UniRule"/>
</dbReference>
<dbReference type="GO" id="GO:0008766">
    <property type="term" value="F:UDP-N-acetylmuramoylalanyl-D-glutamyl-2,6-diaminopimelate-D-alanyl-D-alanine ligase activity"/>
    <property type="evidence" value="ECO:0007669"/>
    <property type="project" value="RHEA"/>
</dbReference>
<evidence type="ECO:0000313" key="16">
    <source>
        <dbReference type="Proteomes" id="UP000199657"/>
    </source>
</evidence>
<evidence type="ECO:0000256" key="2">
    <source>
        <dbReference type="ARBA" id="ARBA00022598"/>
    </source>
</evidence>